<feature type="region of interest" description="Disordered" evidence="4">
    <location>
        <begin position="866"/>
        <end position="890"/>
    </location>
</feature>
<sequence length="1711" mass="184966">MSRTLRPRKSKPSYTALAGIELDDENGQPIAGPSKRAVVLDEDESGSDFAPENEPDAQEAEVEDEEDEDGKPDVEEDDGPNLEQSRSISRRSTSVLGVKPRAAVKGESLAASGIKTPVNQKLRGVEAQLGARVETPDVTDRVNKSWGYNVGAGPLWEMVEDRGWYKEAVEDVPDMDRDANRRPKVYKNIRVKEGWEVLRKAEAVPYLPTDVVIAEEGNLKPPPPVSCLLGPFGKQTERQLEMFQSQKMSEFMSESSAHIFNAGAPVWGIDWCPIHADDREAHSFKQYLAVAPFPTSSHSPEIGVRVARPSHACLQIWSLGPSAAAKSSTGDQGEMKCEMVLCVEGGPAHELKWCPLPANDDAKASIRPRKLGLLGGVFEDGTWSAYAVPHPADVKTSDHDPSQPIYGLFLLFATVIELEETNCWTFDWGNSELLAIGTTNGIIAVYDLGPCLKAIDSPNHPLINDLLPTHYLTVHQSAIRALAWIRAPPATSTGTPRTNGDPTVITSGGYDGMECMTDIREGHGSVMNRTRDVINAMAFSPFGGGPVTIDHENIVKAYSASPSMLGRGHTLLEPQGPPFFIHKIYQLDYSRKEGKYRMLDRFLPQETQDRPAVKVKTAKETSSDKDPAKERLKANSVGTGAWPREVGVHRVTWNSSNGLAASGLLASATASGLCRVDELWGRWIKGKVPYGGIEHIRRELDDDAMELQRHSLEAANAHDRVVYLERENELLRSELSVLRAHPHPDALPQAHPAALQVQQLTLSLRRLNDKLSLTEEALLERTTQLALATEEATRAKFTAESAYELAARTRGREEAGKLRELELEWKVKAVEEAAKMSDLVVNEYADLVRSWEFKAAARSPLELHSSSTTLVDGPSGQNSGANSSLPDSLSEGKMGLQRLLSEFSVETEKLHTDLLKAQAELAASEAKREGEKKSTEQCRLELAQAQFELQKLKIDDNAAAKMVSRYMEEKMREELERWARRAEEALRRANADPRVIQDRMILDAHTLLENTLGGVEADSQGSAARLITAQSVVEALTAELERETGRRLELEMVLADTLTASECNTEDPIKPLPPPPPVSKPTSPEIPHSVSRPKTPSSTSASDAKRAEAGNTSLSTIAIASQELPTAGDIVEEARTNLSGNITLETEHLLEHPLPPTIPPLDTSRNGDAIAEDTSPSLLSDSLRLSAEDQPSTDAPAPFITTAVSSPVVVAEQYDAFSEASLPQTPPASESEALSSAGNGEAETNPLVVEVALVDDAGPAILAETATPSDVESVLPNAGDSKVYHLEEERQEGVVDEVQFISTETRLSVPKDTLPSSPPLPLPATQELDSKSSLPLPTPHEPDPIPKDTPAQSPLLSTNAPPAPSYTLNVEEVPKPPPHPLVAELAKTKHRYDDIQRALRDCHLGLETLSSSVSASLDSKVPAGPVPPDVLRTVLQRLKDYTEDARVELEIRVADEELAVRGYETLLSVPGALSSPSVGPGEDDSMSHSDVVHQIADFVSGADPSVAKAVRSLSRKLEDIQHDIAALKRAVHDEVVAPSPPPTPSDTNGSASGGGWTSWIRSGPASPASPGLSAGPAPTFGSVMTTPRLRHSPSLNFQGRRVPSSIEAAKDPFASLGLRIPMPSYMHHASAQQRQPQPRSRTLSTMYMLGLGARRPSGPLAPSPIASPQKKLNGPPPGLNRLAGAGAGAASETEDETDAGSDDEDDDTDIE</sequence>
<dbReference type="Gene3D" id="2.130.10.10">
    <property type="entry name" value="YVTN repeat-like/Quinoprotein amine dehydrogenase"/>
    <property type="match status" value="1"/>
</dbReference>
<proteinExistence type="predicted"/>
<dbReference type="Proteomes" id="UP000775547">
    <property type="component" value="Unassembled WGS sequence"/>
</dbReference>
<feature type="region of interest" description="Disordered" evidence="4">
    <location>
        <begin position="1"/>
        <end position="96"/>
    </location>
</feature>
<feature type="region of interest" description="Disordered" evidence="4">
    <location>
        <begin position="1147"/>
        <end position="1179"/>
    </location>
</feature>
<keyword evidence="2" id="KW-0804">Transcription</keyword>
<feature type="region of interest" description="Disordered" evidence="4">
    <location>
        <begin position="609"/>
        <end position="633"/>
    </location>
</feature>
<feature type="region of interest" description="Disordered" evidence="4">
    <location>
        <begin position="1309"/>
        <end position="1377"/>
    </location>
</feature>
<dbReference type="PANTHER" id="PTHR15052:SF2">
    <property type="entry name" value="GENERAL TRANSCRIPTION FACTOR 3C POLYPEPTIDE 2"/>
    <property type="match status" value="1"/>
</dbReference>
<evidence type="ECO:0000313" key="5">
    <source>
        <dbReference type="EMBL" id="KAG5644404.1"/>
    </source>
</evidence>
<gene>
    <name evidence="5" type="ORF">DXG03_008571</name>
</gene>
<evidence type="ECO:0000256" key="3">
    <source>
        <dbReference type="ARBA" id="ARBA00023242"/>
    </source>
</evidence>
<feature type="compositionally biased region" description="Acidic residues" evidence="4">
    <location>
        <begin position="1692"/>
        <end position="1711"/>
    </location>
</feature>
<feature type="region of interest" description="Disordered" evidence="4">
    <location>
        <begin position="1533"/>
        <end position="1598"/>
    </location>
</feature>
<dbReference type="GO" id="GO:0006383">
    <property type="term" value="P:transcription by RNA polymerase III"/>
    <property type="evidence" value="ECO:0007669"/>
    <property type="project" value="TreeGrafter"/>
</dbReference>
<comment type="caution">
    <text evidence="5">The sequence shown here is derived from an EMBL/GenBank/DDBJ whole genome shotgun (WGS) entry which is preliminary data.</text>
</comment>
<feature type="region of interest" description="Disordered" evidence="4">
    <location>
        <begin position="1061"/>
        <end position="1109"/>
    </location>
</feature>
<feature type="compositionally biased region" description="Acidic residues" evidence="4">
    <location>
        <begin position="40"/>
        <end position="80"/>
    </location>
</feature>
<evidence type="ECO:0000313" key="6">
    <source>
        <dbReference type="Proteomes" id="UP000775547"/>
    </source>
</evidence>
<accession>A0A9P7G7M3</accession>
<feature type="region of interest" description="Disordered" evidence="4">
    <location>
        <begin position="1652"/>
        <end position="1711"/>
    </location>
</feature>
<feature type="compositionally biased region" description="Low complexity" evidence="4">
    <location>
        <begin position="1228"/>
        <end position="1241"/>
    </location>
</feature>
<dbReference type="OrthoDB" id="4703at2759"/>
<name>A0A9P7G7M3_9AGAR</name>
<evidence type="ECO:0000256" key="2">
    <source>
        <dbReference type="ARBA" id="ARBA00023163"/>
    </source>
</evidence>
<keyword evidence="3" id="KW-0539">Nucleus</keyword>
<dbReference type="PANTHER" id="PTHR15052">
    <property type="entry name" value="RNA POLYMERASE III TRANSCRIPTION INITIATION FACTOR COMPLEX SUBUNIT"/>
    <property type="match status" value="1"/>
</dbReference>
<dbReference type="InterPro" id="IPR036322">
    <property type="entry name" value="WD40_repeat_dom_sf"/>
</dbReference>
<keyword evidence="6" id="KW-1185">Reference proteome</keyword>
<feature type="compositionally biased region" description="Polar residues" evidence="4">
    <location>
        <begin position="866"/>
        <end position="887"/>
    </location>
</feature>
<dbReference type="SUPFAM" id="SSF50978">
    <property type="entry name" value="WD40 repeat-like"/>
    <property type="match status" value="1"/>
</dbReference>
<feature type="compositionally biased region" description="Pro residues" evidence="4">
    <location>
        <begin position="1070"/>
        <end position="1079"/>
    </location>
</feature>
<feature type="compositionally biased region" description="Polar residues" evidence="4">
    <location>
        <begin position="1092"/>
        <end position="1102"/>
    </location>
</feature>
<reference evidence="5" key="1">
    <citation type="submission" date="2020-07" db="EMBL/GenBank/DDBJ databases">
        <authorList>
            <person name="Nieuwenhuis M."/>
            <person name="Van De Peppel L.J.J."/>
        </authorList>
    </citation>
    <scope>NUCLEOTIDE SEQUENCE</scope>
    <source>
        <strain evidence="5">AP01</strain>
        <tissue evidence="5">Mycelium</tissue>
    </source>
</reference>
<evidence type="ECO:0000256" key="1">
    <source>
        <dbReference type="ARBA" id="ARBA00004123"/>
    </source>
</evidence>
<feature type="compositionally biased region" description="Low complexity" evidence="4">
    <location>
        <begin position="1679"/>
        <end position="1690"/>
    </location>
</feature>
<dbReference type="GO" id="GO:0000127">
    <property type="term" value="C:transcription factor TFIIIC complex"/>
    <property type="evidence" value="ECO:0007669"/>
    <property type="project" value="TreeGrafter"/>
</dbReference>
<dbReference type="InterPro" id="IPR052416">
    <property type="entry name" value="GTF3C_component"/>
</dbReference>
<evidence type="ECO:0000256" key="4">
    <source>
        <dbReference type="SAM" id="MobiDB-lite"/>
    </source>
</evidence>
<feature type="compositionally biased region" description="Low complexity" evidence="4">
    <location>
        <begin position="1562"/>
        <end position="1578"/>
    </location>
</feature>
<organism evidence="5 6">
    <name type="scientific">Asterophora parasitica</name>
    <dbReference type="NCBI Taxonomy" id="117018"/>
    <lineage>
        <taxon>Eukaryota</taxon>
        <taxon>Fungi</taxon>
        <taxon>Dikarya</taxon>
        <taxon>Basidiomycota</taxon>
        <taxon>Agaricomycotina</taxon>
        <taxon>Agaricomycetes</taxon>
        <taxon>Agaricomycetidae</taxon>
        <taxon>Agaricales</taxon>
        <taxon>Tricholomatineae</taxon>
        <taxon>Lyophyllaceae</taxon>
        <taxon>Asterophora</taxon>
    </lineage>
</organism>
<feature type="compositionally biased region" description="Basic residues" evidence="4">
    <location>
        <begin position="1"/>
        <end position="11"/>
    </location>
</feature>
<feature type="region of interest" description="Disordered" evidence="4">
    <location>
        <begin position="1219"/>
        <end position="1241"/>
    </location>
</feature>
<protein>
    <submittedName>
        <fullName evidence="5">Uncharacterized protein</fullName>
    </submittedName>
</protein>
<dbReference type="InterPro" id="IPR015943">
    <property type="entry name" value="WD40/YVTN_repeat-like_dom_sf"/>
</dbReference>
<dbReference type="EMBL" id="JABCKV010000071">
    <property type="protein sequence ID" value="KAG5644404.1"/>
    <property type="molecule type" value="Genomic_DNA"/>
</dbReference>
<comment type="subcellular location">
    <subcellularLocation>
        <location evidence="1">Nucleus</location>
    </subcellularLocation>
</comment>
<feature type="compositionally biased region" description="Polar residues" evidence="4">
    <location>
        <begin position="1350"/>
        <end position="1360"/>
    </location>
</feature>
<dbReference type="GO" id="GO:0005634">
    <property type="term" value="C:nucleus"/>
    <property type="evidence" value="ECO:0007669"/>
    <property type="project" value="UniProtKB-SubCell"/>
</dbReference>
<feature type="compositionally biased region" description="Polar residues" evidence="4">
    <location>
        <begin position="82"/>
        <end position="95"/>
    </location>
</feature>
<reference evidence="5" key="2">
    <citation type="submission" date="2021-10" db="EMBL/GenBank/DDBJ databases">
        <title>Phylogenomics reveals ancestral predisposition of the termite-cultivated fungus Termitomyces towards a domesticated lifestyle.</title>
        <authorList>
            <person name="Auxier B."/>
            <person name="Grum-Grzhimaylo A."/>
            <person name="Cardenas M.E."/>
            <person name="Lodge J.D."/>
            <person name="Laessoe T."/>
            <person name="Pedersen O."/>
            <person name="Smith M.E."/>
            <person name="Kuyper T.W."/>
            <person name="Franco-Molano E.A."/>
            <person name="Baroni T.J."/>
            <person name="Aanen D.K."/>
        </authorList>
    </citation>
    <scope>NUCLEOTIDE SEQUENCE</scope>
    <source>
        <strain evidence="5">AP01</strain>
        <tissue evidence="5">Mycelium</tissue>
    </source>
</reference>